<dbReference type="RefSeq" id="WP_154730215.1">
    <property type="nucleotide sequence ID" value="NZ_SZYE01000121.1"/>
</dbReference>
<organism evidence="2 3">
    <name type="scientific">Cellulomonas hominis</name>
    <dbReference type="NCBI Taxonomy" id="156981"/>
    <lineage>
        <taxon>Bacteria</taxon>
        <taxon>Bacillati</taxon>
        <taxon>Actinomycetota</taxon>
        <taxon>Actinomycetes</taxon>
        <taxon>Micrococcales</taxon>
        <taxon>Cellulomonadaceae</taxon>
        <taxon>Cellulomonas</taxon>
    </lineage>
</organism>
<reference evidence="2 3" key="1">
    <citation type="submission" date="2019-05" db="EMBL/GenBank/DDBJ databases">
        <title>Genome sequence of Cellulomonas hominis strain CS1.</title>
        <authorList>
            <person name="Belmont J."/>
            <person name="Maclea K.S."/>
        </authorList>
    </citation>
    <scope>NUCLEOTIDE SEQUENCE [LARGE SCALE GENOMIC DNA]</scope>
    <source>
        <strain evidence="2 3">CS1</strain>
    </source>
</reference>
<dbReference type="GO" id="GO:0003723">
    <property type="term" value="F:RNA binding"/>
    <property type="evidence" value="ECO:0007669"/>
    <property type="project" value="InterPro"/>
</dbReference>
<comment type="caution">
    <text evidence="2">The sequence shown here is derived from an EMBL/GenBank/DDBJ whole genome shotgun (WGS) entry which is preliminary data.</text>
</comment>
<dbReference type="SMART" id="SM01012">
    <property type="entry name" value="ANTAR"/>
    <property type="match status" value="1"/>
</dbReference>
<dbReference type="Gene3D" id="1.10.10.10">
    <property type="entry name" value="Winged helix-like DNA-binding domain superfamily/Winged helix DNA-binding domain"/>
    <property type="match status" value="1"/>
</dbReference>
<dbReference type="PROSITE" id="PS50921">
    <property type="entry name" value="ANTAR"/>
    <property type="match status" value="1"/>
</dbReference>
<evidence type="ECO:0000259" key="1">
    <source>
        <dbReference type="PROSITE" id="PS50921"/>
    </source>
</evidence>
<dbReference type="Pfam" id="PF08447">
    <property type="entry name" value="PAS_3"/>
    <property type="match status" value="1"/>
</dbReference>
<protein>
    <submittedName>
        <fullName evidence="2">ANTAR domain-containing protein</fullName>
    </submittedName>
</protein>
<evidence type="ECO:0000313" key="2">
    <source>
        <dbReference type="EMBL" id="TKR22977.1"/>
    </source>
</evidence>
<evidence type="ECO:0000313" key="3">
    <source>
        <dbReference type="Proteomes" id="UP000308121"/>
    </source>
</evidence>
<dbReference type="InterPro" id="IPR036388">
    <property type="entry name" value="WH-like_DNA-bd_sf"/>
</dbReference>
<accession>A0A7Z8JZE2</accession>
<feature type="domain" description="ANTAR" evidence="1">
    <location>
        <begin position="128"/>
        <end position="189"/>
    </location>
</feature>
<dbReference type="OrthoDB" id="3787288at2"/>
<proteinExistence type="predicted"/>
<dbReference type="InterPro" id="IPR013655">
    <property type="entry name" value="PAS_fold_3"/>
</dbReference>
<dbReference type="SUPFAM" id="SSF55785">
    <property type="entry name" value="PYP-like sensor domain (PAS domain)"/>
    <property type="match status" value="1"/>
</dbReference>
<dbReference type="InterPro" id="IPR035965">
    <property type="entry name" value="PAS-like_dom_sf"/>
</dbReference>
<sequence length="223" mass="23523">MIPTTGPERAQGPAACTHAGSYRLDVTTQRWWWSDEVYAIHGFAPHEVVPTTELLLAHAHPDERDRAVAELDAASRTGRPFSAVHRVVDARGRARVVVVVGEGRGRAPVGGPAEVTGYFIDLTDVVDDRARAAATASIAAAAASRSAIDQAVGVVAFVRELDPEAAFLVLRAASNDANVPIRVLARAIVGALPTLQHDPGRVSQFLEGLLAPAHRTAVAGVRA</sequence>
<gene>
    <name evidence="2" type="ORF">FA014_13665</name>
</gene>
<dbReference type="Gene3D" id="3.30.450.20">
    <property type="entry name" value="PAS domain"/>
    <property type="match status" value="1"/>
</dbReference>
<dbReference type="AlphaFoldDB" id="A0A7Z8JZE2"/>
<dbReference type="EMBL" id="SZYE01000121">
    <property type="protein sequence ID" value="TKR22977.1"/>
    <property type="molecule type" value="Genomic_DNA"/>
</dbReference>
<dbReference type="Pfam" id="PF03861">
    <property type="entry name" value="ANTAR"/>
    <property type="match status" value="1"/>
</dbReference>
<dbReference type="Proteomes" id="UP000308121">
    <property type="component" value="Unassembled WGS sequence"/>
</dbReference>
<name>A0A7Z8JZE2_9CELL</name>
<dbReference type="InterPro" id="IPR005561">
    <property type="entry name" value="ANTAR"/>
</dbReference>